<dbReference type="SUPFAM" id="SSF53474">
    <property type="entry name" value="alpha/beta-Hydrolases"/>
    <property type="match status" value="1"/>
</dbReference>
<evidence type="ECO:0000313" key="4">
    <source>
        <dbReference type="EMBL" id="RKG35616.1"/>
    </source>
</evidence>
<organism evidence="4 5">
    <name type="scientific">Acinetobacter rongchengensis</name>
    <dbReference type="NCBI Taxonomy" id="2419601"/>
    <lineage>
        <taxon>Bacteria</taxon>
        <taxon>Pseudomonadati</taxon>
        <taxon>Pseudomonadota</taxon>
        <taxon>Gammaproteobacteria</taxon>
        <taxon>Moraxellales</taxon>
        <taxon>Moraxellaceae</taxon>
        <taxon>Acinetobacter</taxon>
    </lineage>
</organism>
<dbReference type="AlphaFoldDB" id="A0A3A8EQ49"/>
<dbReference type="PROSITE" id="PS01173">
    <property type="entry name" value="LIPASE_GDXG_HIS"/>
    <property type="match status" value="1"/>
</dbReference>
<evidence type="ECO:0000259" key="3">
    <source>
        <dbReference type="Pfam" id="PF07859"/>
    </source>
</evidence>
<comment type="similarity">
    <text evidence="1">Belongs to the 'GDXG' lipolytic enzyme family.</text>
</comment>
<reference evidence="4 5" key="1">
    <citation type="submission" date="2018-09" db="EMBL/GenBank/DDBJ databases">
        <title>The draft genome of Acinetobacter spp. strains.</title>
        <authorList>
            <person name="Qin J."/>
            <person name="Feng Y."/>
            <person name="Zong Z."/>
        </authorList>
    </citation>
    <scope>NUCLEOTIDE SEQUENCE [LARGE SCALE GENOMIC DNA]</scope>
    <source>
        <strain evidence="4 5">WCHAc060115</strain>
    </source>
</reference>
<keyword evidence="5" id="KW-1185">Reference proteome</keyword>
<protein>
    <submittedName>
        <fullName evidence="4">Alpha/beta hydrolase</fullName>
    </submittedName>
</protein>
<gene>
    <name evidence="4" type="ORF">D7V20_16200</name>
</gene>
<evidence type="ECO:0000256" key="2">
    <source>
        <dbReference type="ARBA" id="ARBA00022801"/>
    </source>
</evidence>
<dbReference type="PANTHER" id="PTHR48081">
    <property type="entry name" value="AB HYDROLASE SUPERFAMILY PROTEIN C4A8.06C"/>
    <property type="match status" value="1"/>
</dbReference>
<dbReference type="InterPro" id="IPR029058">
    <property type="entry name" value="AB_hydrolase_fold"/>
</dbReference>
<proteinExistence type="inferred from homology"/>
<dbReference type="Proteomes" id="UP000280405">
    <property type="component" value="Unassembled WGS sequence"/>
</dbReference>
<dbReference type="OrthoDB" id="9806180at2"/>
<dbReference type="EMBL" id="RAXT01000055">
    <property type="protein sequence ID" value="RKG35616.1"/>
    <property type="molecule type" value="Genomic_DNA"/>
</dbReference>
<dbReference type="InterPro" id="IPR013094">
    <property type="entry name" value="AB_hydrolase_3"/>
</dbReference>
<dbReference type="Gene3D" id="3.40.50.1820">
    <property type="entry name" value="alpha/beta hydrolase"/>
    <property type="match status" value="1"/>
</dbReference>
<sequence length="312" mass="35454">MNFLLHPQAQPIIDTFLANGGKSFEKIGEITALRAIYEKNCSLAIMQDLEHIQSFDIADYFENEPIKLRIYDQQIDCEQVRPTVLFIHGGGWVMGNLNSHDSICRKLAEVTALRVIAVDYRLAPEVKFPVPFEDCQRALQYIIDHQKELSVDPTRMVIMGDSAGGNLAGHLGQNFFQRYGYALKAQVLLYPVIAYLPESESYQIYQTGFPLVASTMHWFFEQLFSSGQQLAQVSLLEQPFIANNGDIFLLTLEHDPLRDEALLYLNKAVKNSLNVEYHHLKGLMHGIFTLAGKLPVAEQYLELVGQYITKRI</sequence>
<evidence type="ECO:0000256" key="1">
    <source>
        <dbReference type="ARBA" id="ARBA00010515"/>
    </source>
</evidence>
<dbReference type="InterPro" id="IPR002168">
    <property type="entry name" value="Lipase_GDXG_HIS_AS"/>
</dbReference>
<dbReference type="Pfam" id="PF07859">
    <property type="entry name" value="Abhydrolase_3"/>
    <property type="match status" value="1"/>
</dbReference>
<accession>A0A3A8EQ49</accession>
<dbReference type="RefSeq" id="WP_120385126.1">
    <property type="nucleotide sequence ID" value="NZ_RAXT01000055.1"/>
</dbReference>
<feature type="domain" description="Alpha/beta hydrolase fold-3" evidence="3">
    <location>
        <begin position="84"/>
        <end position="288"/>
    </location>
</feature>
<evidence type="ECO:0000313" key="5">
    <source>
        <dbReference type="Proteomes" id="UP000280405"/>
    </source>
</evidence>
<dbReference type="GO" id="GO:0016787">
    <property type="term" value="F:hydrolase activity"/>
    <property type="evidence" value="ECO:0007669"/>
    <property type="project" value="UniProtKB-KW"/>
</dbReference>
<dbReference type="PANTHER" id="PTHR48081:SF8">
    <property type="entry name" value="ALPHA_BETA HYDROLASE FOLD-3 DOMAIN-CONTAINING PROTEIN-RELATED"/>
    <property type="match status" value="1"/>
</dbReference>
<keyword evidence="2 4" id="KW-0378">Hydrolase</keyword>
<dbReference type="InterPro" id="IPR050300">
    <property type="entry name" value="GDXG_lipolytic_enzyme"/>
</dbReference>
<comment type="caution">
    <text evidence="4">The sequence shown here is derived from an EMBL/GenBank/DDBJ whole genome shotgun (WGS) entry which is preliminary data.</text>
</comment>
<name>A0A3A8EQ49_9GAMM</name>